<dbReference type="AlphaFoldDB" id="A0A8T0J262"/>
<comment type="caution">
    <text evidence="1">The sequence shown here is derived from an EMBL/GenBank/DDBJ whole genome shotgun (WGS) entry which is preliminary data.</text>
</comment>
<dbReference type="EMBL" id="CM026422">
    <property type="protein sequence ID" value="KAG0589156.1"/>
    <property type="molecule type" value="Genomic_DNA"/>
</dbReference>
<accession>A0A8T0J262</accession>
<gene>
    <name evidence="1" type="ORF">KC19_2G295000</name>
</gene>
<evidence type="ECO:0000313" key="2">
    <source>
        <dbReference type="Proteomes" id="UP000822688"/>
    </source>
</evidence>
<evidence type="ECO:0000313" key="1">
    <source>
        <dbReference type="EMBL" id="KAG0589156.1"/>
    </source>
</evidence>
<name>A0A8T0J262_CERPU</name>
<dbReference type="Proteomes" id="UP000822688">
    <property type="component" value="Chromosome 2"/>
</dbReference>
<organism evidence="1 2">
    <name type="scientific">Ceratodon purpureus</name>
    <name type="common">Fire moss</name>
    <name type="synonym">Dicranum purpureum</name>
    <dbReference type="NCBI Taxonomy" id="3225"/>
    <lineage>
        <taxon>Eukaryota</taxon>
        <taxon>Viridiplantae</taxon>
        <taxon>Streptophyta</taxon>
        <taxon>Embryophyta</taxon>
        <taxon>Bryophyta</taxon>
        <taxon>Bryophytina</taxon>
        <taxon>Bryopsida</taxon>
        <taxon>Dicranidae</taxon>
        <taxon>Pseudoditrichales</taxon>
        <taxon>Ditrichaceae</taxon>
        <taxon>Ceratodon</taxon>
    </lineage>
</organism>
<keyword evidence="2" id="KW-1185">Reference proteome</keyword>
<reference evidence="1" key="1">
    <citation type="submission" date="2020-06" db="EMBL/GenBank/DDBJ databases">
        <title>WGS assembly of Ceratodon purpureus strain R40.</title>
        <authorList>
            <person name="Carey S.B."/>
            <person name="Jenkins J."/>
            <person name="Shu S."/>
            <person name="Lovell J.T."/>
            <person name="Sreedasyam A."/>
            <person name="Maumus F."/>
            <person name="Tiley G.P."/>
            <person name="Fernandez-Pozo N."/>
            <person name="Barry K."/>
            <person name="Chen C."/>
            <person name="Wang M."/>
            <person name="Lipzen A."/>
            <person name="Daum C."/>
            <person name="Saski C.A."/>
            <person name="Payton A.C."/>
            <person name="Mcbreen J.C."/>
            <person name="Conrad R.E."/>
            <person name="Kollar L.M."/>
            <person name="Olsson S."/>
            <person name="Huttunen S."/>
            <person name="Landis J.B."/>
            <person name="Wickett N.J."/>
            <person name="Johnson M.G."/>
            <person name="Rensing S.A."/>
            <person name="Grimwood J."/>
            <person name="Schmutz J."/>
            <person name="Mcdaniel S.F."/>
        </authorList>
    </citation>
    <scope>NUCLEOTIDE SEQUENCE</scope>
    <source>
        <strain evidence="1">R40</strain>
    </source>
</reference>
<protein>
    <submittedName>
        <fullName evidence="1">Uncharacterized protein</fullName>
    </submittedName>
</protein>
<proteinExistence type="predicted"/>
<sequence>MLLCHLNFATNEPAKTCKLPRTDTSLQYSFVLLLWFVAVFEKVSHRLKYSRILLPTINSPAREENTVSRLSLFSYCLHYTSSVMLLRLEKSCMQAQHVIPGV</sequence>